<feature type="domain" description="Pus10-like C-terminal" evidence="9">
    <location>
        <begin position="258"/>
        <end position="489"/>
    </location>
</feature>
<dbReference type="PANTHER" id="PTHR21568:SF0">
    <property type="entry name" value="TRNA PSEUDOURIDINE SYNTHASE PUS10"/>
    <property type="match status" value="1"/>
</dbReference>
<gene>
    <name evidence="10" type="ORF">MCOR_4060</name>
</gene>
<dbReference type="Gene3D" id="3.30.70.3190">
    <property type="match status" value="1"/>
</dbReference>
<accession>A0A6J8A611</accession>
<evidence type="ECO:0000256" key="6">
    <source>
        <dbReference type="ARBA" id="ARBA00079393"/>
    </source>
</evidence>
<dbReference type="OrthoDB" id="271937at2759"/>
<dbReference type="EC" id="5.4.99.25" evidence="2"/>
<dbReference type="GO" id="GO:0160148">
    <property type="term" value="F:tRNA pseudouridine(55) synthase activity"/>
    <property type="evidence" value="ECO:0007669"/>
    <property type="project" value="UniProtKB-EC"/>
</dbReference>
<dbReference type="FunFam" id="3.30.70.2510:FF:000001">
    <property type="entry name" value="tRNA pseudouridine synthase Pus10"/>
    <property type="match status" value="1"/>
</dbReference>
<name>A0A6J8A611_MYTCO</name>
<dbReference type="SUPFAM" id="SSF55120">
    <property type="entry name" value="Pseudouridine synthase"/>
    <property type="match status" value="1"/>
</dbReference>
<dbReference type="Proteomes" id="UP000507470">
    <property type="component" value="Unassembled WGS sequence"/>
</dbReference>
<dbReference type="InterPro" id="IPR048742">
    <property type="entry name" value="Pus10_N_euk"/>
</dbReference>
<keyword evidence="11" id="KW-1185">Reference proteome</keyword>
<protein>
    <recommendedName>
        <fullName evidence="2">tRNA pseudouridine(55) synthase</fullName>
        <ecNumber evidence="2">5.4.99.25</ecNumber>
    </recommendedName>
    <alternativeName>
        <fullName evidence="7">tRNA pseudouridine 55 synthase</fullName>
    </alternativeName>
    <alternativeName>
        <fullName evidence="5">tRNA pseudouridylate synthase</fullName>
    </alternativeName>
    <alternativeName>
        <fullName evidence="6">tRNA-uridine isomerase</fullName>
    </alternativeName>
</protein>
<reference evidence="10 11" key="1">
    <citation type="submission" date="2020-06" db="EMBL/GenBank/DDBJ databases">
        <authorList>
            <person name="Li R."/>
            <person name="Bekaert M."/>
        </authorList>
    </citation>
    <scope>NUCLEOTIDE SEQUENCE [LARGE SCALE GENOMIC DNA]</scope>
    <source>
        <strain evidence="11">wild</strain>
    </source>
</reference>
<evidence type="ECO:0000256" key="5">
    <source>
        <dbReference type="ARBA" id="ARBA00075270"/>
    </source>
</evidence>
<evidence type="ECO:0000256" key="2">
    <source>
        <dbReference type="ARBA" id="ARBA00012787"/>
    </source>
</evidence>
<evidence type="ECO:0000313" key="10">
    <source>
        <dbReference type="EMBL" id="CAC5362236.1"/>
    </source>
</evidence>
<evidence type="ECO:0000313" key="11">
    <source>
        <dbReference type="Proteomes" id="UP000507470"/>
    </source>
</evidence>
<dbReference type="PANTHER" id="PTHR21568">
    <property type="entry name" value="TRNA PSEUDOURIDINE SYNTHASE PUS10"/>
    <property type="match status" value="1"/>
</dbReference>
<dbReference type="Pfam" id="PF21237">
    <property type="entry name" value="Pus10_N_euk"/>
    <property type="match status" value="1"/>
</dbReference>
<dbReference type="Gene3D" id="3.30.70.2510">
    <property type="match status" value="1"/>
</dbReference>
<dbReference type="InterPro" id="IPR020103">
    <property type="entry name" value="PsdUridine_synth_cat_dom_sf"/>
</dbReference>
<dbReference type="EMBL" id="CACVKT020000734">
    <property type="protein sequence ID" value="CAC5362236.1"/>
    <property type="molecule type" value="Genomic_DNA"/>
</dbReference>
<dbReference type="Pfam" id="PF21238">
    <property type="entry name" value="Pus10_C"/>
    <property type="match status" value="1"/>
</dbReference>
<dbReference type="FunFam" id="3.30.70.3190:FF:000001">
    <property type="entry name" value="tRNA pseudouridine synthase Pus10"/>
    <property type="match status" value="1"/>
</dbReference>
<comment type="similarity">
    <text evidence="1">Belongs to the pseudouridine synthase Pus10 family.</text>
</comment>
<dbReference type="Gene3D" id="1.10.10.2050">
    <property type="match status" value="1"/>
</dbReference>
<sequence length="505" mass="58562">MAAPIIQTKITSNTDLLRDITETLREIGCCPRCILRYIGERKGDVYRLTTQEIEKMVESILKKENVFPLTTPCPVCLGILQTYIDEEFLYKIKKAVEEDDYEFKTFICSLTIPVCILVREHSVLIHLQDKFKDEYEVMTLPDFVSIKEAWKLRCGPLLSNLINVPFDQKSMFDIAVLFTYDRSDKECTFLSDERPDLFVKRKSKNFRNLDDTFTRNNVIKALDSMSEDLFKRLYKTPPSPPKSSCNFLDIKCSHEPVFVAGRYNKYSRELSQTPWIIEGKRKGESSVEEEICNLIKKTFKYEEGRFSASGREDVDVRMLGSGRPFVVEMINPRKVTVTEEEMIFLQQEINKNSTDVKVQDLQIVSKEETNNLKEGEMEKTKCYSALCWAAEPLTADKLLKLDSIKDLVMQQKTPIRVLHRRPLATRERTVHSMSAKLQDDHHFILLLNTQAGTYIKEFVHGDFGRTKPNICTLLDMECDILTLDVESVELEWPKRLENNHTPDEL</sequence>
<dbReference type="NCBIfam" id="TIGR01213">
    <property type="entry name" value="pseudo_Pus10arc"/>
    <property type="match status" value="1"/>
</dbReference>
<evidence type="ECO:0000256" key="7">
    <source>
        <dbReference type="ARBA" id="ARBA00083669"/>
    </source>
</evidence>
<evidence type="ECO:0000256" key="1">
    <source>
        <dbReference type="ARBA" id="ARBA00009652"/>
    </source>
</evidence>
<dbReference type="InterPro" id="IPR039894">
    <property type="entry name" value="Pus10-like"/>
</dbReference>
<feature type="domain" description="Pus10 N-terminal eukaryotes" evidence="8">
    <location>
        <begin position="73"/>
        <end position="252"/>
    </location>
</feature>
<organism evidence="10 11">
    <name type="scientific">Mytilus coruscus</name>
    <name type="common">Sea mussel</name>
    <dbReference type="NCBI Taxonomy" id="42192"/>
    <lineage>
        <taxon>Eukaryota</taxon>
        <taxon>Metazoa</taxon>
        <taxon>Spiralia</taxon>
        <taxon>Lophotrochozoa</taxon>
        <taxon>Mollusca</taxon>
        <taxon>Bivalvia</taxon>
        <taxon>Autobranchia</taxon>
        <taxon>Pteriomorphia</taxon>
        <taxon>Mytilida</taxon>
        <taxon>Mytiloidea</taxon>
        <taxon>Mytilidae</taxon>
        <taxon>Mytilinae</taxon>
        <taxon>Mytilus</taxon>
    </lineage>
</organism>
<keyword evidence="3" id="KW-0819">tRNA processing</keyword>
<dbReference type="InterPro" id="IPR048741">
    <property type="entry name" value="Pus10-like_C"/>
</dbReference>
<dbReference type="GO" id="GO:0031119">
    <property type="term" value="P:tRNA pseudouridine synthesis"/>
    <property type="evidence" value="ECO:0007669"/>
    <property type="project" value="TreeGrafter"/>
</dbReference>
<proteinExistence type="inferred from homology"/>
<evidence type="ECO:0000259" key="8">
    <source>
        <dbReference type="Pfam" id="PF21237"/>
    </source>
</evidence>
<evidence type="ECO:0000259" key="9">
    <source>
        <dbReference type="Pfam" id="PF21238"/>
    </source>
</evidence>
<evidence type="ECO:0000256" key="3">
    <source>
        <dbReference type="ARBA" id="ARBA00022694"/>
    </source>
</evidence>
<keyword evidence="4 10" id="KW-0413">Isomerase</keyword>
<evidence type="ECO:0000256" key="4">
    <source>
        <dbReference type="ARBA" id="ARBA00023235"/>
    </source>
</evidence>
<dbReference type="AlphaFoldDB" id="A0A6J8A611"/>
<dbReference type="GO" id="GO:0003723">
    <property type="term" value="F:RNA binding"/>
    <property type="evidence" value="ECO:0007669"/>
    <property type="project" value="InterPro"/>
</dbReference>